<evidence type="ECO:0000313" key="3">
    <source>
        <dbReference type="Proteomes" id="UP001623348"/>
    </source>
</evidence>
<name>A0ABC9XHX8_GRUJA</name>
<dbReference type="AlphaFoldDB" id="A0ABC9XHX8"/>
<feature type="compositionally biased region" description="Basic and acidic residues" evidence="1">
    <location>
        <begin position="227"/>
        <end position="241"/>
    </location>
</feature>
<keyword evidence="3" id="KW-1185">Reference proteome</keyword>
<accession>A0ABC9XHX8</accession>
<sequence length="276" mass="31699">MPMASMRHSFEYSEGLLRLNVLSRSPYGNSMDNLSFEPEPELAYGPPSTFHPLDHPYTHGISSVSEDSFIRRRSRRPPDEIFMTSFSPFETDPARKEEEELVGNLASMSTRERIKTIQKMPETMKKKREISVAKSFCRNFVNPETFSGEASKLLCTWDFNITNEKAVKLKQKNLSTQIKDQYPLLTSAAWYPDDIIFYSILCEKDELFFTLRIQAACPAPARRPRKRSGEESECSLRRDSEMSQLHGQAGMSEALALALRAREAAEWEDEDDDKDF</sequence>
<proteinExistence type="predicted"/>
<reference evidence="2 3" key="1">
    <citation type="submission" date="2024-06" db="EMBL/GenBank/DDBJ databases">
        <title>The draft genome of Grus japonensis, version 3.</title>
        <authorList>
            <person name="Nabeshima K."/>
            <person name="Suzuki S."/>
            <person name="Onuma M."/>
        </authorList>
    </citation>
    <scope>NUCLEOTIDE SEQUENCE [LARGE SCALE GENOMIC DNA]</scope>
    <source>
        <strain evidence="2 3">451A</strain>
    </source>
</reference>
<comment type="caution">
    <text evidence="2">The sequence shown here is derived from an EMBL/GenBank/DDBJ whole genome shotgun (WGS) entry which is preliminary data.</text>
</comment>
<organism evidence="2 3">
    <name type="scientific">Grus japonensis</name>
    <name type="common">Japanese crane</name>
    <name type="synonym">Red-crowned crane</name>
    <dbReference type="NCBI Taxonomy" id="30415"/>
    <lineage>
        <taxon>Eukaryota</taxon>
        <taxon>Metazoa</taxon>
        <taxon>Chordata</taxon>
        <taxon>Craniata</taxon>
        <taxon>Vertebrata</taxon>
        <taxon>Euteleostomi</taxon>
        <taxon>Archelosauria</taxon>
        <taxon>Archosauria</taxon>
        <taxon>Dinosauria</taxon>
        <taxon>Saurischia</taxon>
        <taxon>Theropoda</taxon>
        <taxon>Coelurosauria</taxon>
        <taxon>Aves</taxon>
        <taxon>Neognathae</taxon>
        <taxon>Neoaves</taxon>
        <taxon>Gruiformes</taxon>
        <taxon>Gruidae</taxon>
        <taxon>Grus</taxon>
    </lineage>
</organism>
<dbReference type="EMBL" id="BAAFJT010000015">
    <property type="protein sequence ID" value="GAB0196650.1"/>
    <property type="molecule type" value="Genomic_DNA"/>
</dbReference>
<gene>
    <name evidence="2" type="ORF">GRJ2_002130300</name>
</gene>
<protein>
    <submittedName>
        <fullName evidence="2">Transmembrane channel-like protein 5</fullName>
    </submittedName>
</protein>
<evidence type="ECO:0000313" key="2">
    <source>
        <dbReference type="EMBL" id="GAB0196650.1"/>
    </source>
</evidence>
<dbReference type="Proteomes" id="UP001623348">
    <property type="component" value="Unassembled WGS sequence"/>
</dbReference>
<feature type="region of interest" description="Disordered" evidence="1">
    <location>
        <begin position="220"/>
        <end position="249"/>
    </location>
</feature>
<evidence type="ECO:0000256" key="1">
    <source>
        <dbReference type="SAM" id="MobiDB-lite"/>
    </source>
</evidence>